<dbReference type="STRING" id="743525.TSC_c07400"/>
<organism evidence="2 3">
    <name type="scientific">Thermus scotoductus (strain ATCC 700910 / SA-01)</name>
    <dbReference type="NCBI Taxonomy" id="743525"/>
    <lineage>
        <taxon>Bacteria</taxon>
        <taxon>Thermotogati</taxon>
        <taxon>Deinococcota</taxon>
        <taxon>Deinococci</taxon>
        <taxon>Thermales</taxon>
        <taxon>Thermaceae</taxon>
        <taxon>Thermus</taxon>
    </lineage>
</organism>
<evidence type="ECO:0000313" key="2">
    <source>
        <dbReference type="EMBL" id="ADW21367.1"/>
    </source>
</evidence>
<sequence>MEEGTGSREGKTQEVVATEVEAKKDRKASQVEPQVKKGHKDILGGLSPPLCWV</sequence>
<dbReference type="EMBL" id="CP001962">
    <property type="protein sequence ID" value="ADW21367.1"/>
    <property type="molecule type" value="Genomic_DNA"/>
</dbReference>
<feature type="compositionally biased region" description="Basic and acidic residues" evidence="1">
    <location>
        <begin position="20"/>
        <end position="29"/>
    </location>
</feature>
<reference evidence="2 3" key="2">
    <citation type="journal article" date="2011" name="BMC Genomics">
        <title>Sequence of the hyperplastic genome of the naturally competent Thermus scotoductus SA-01.</title>
        <authorList>
            <person name="Gounder K."/>
            <person name="Brzuszkiewicz E."/>
            <person name="Liesegang H."/>
            <person name="Wollherr A."/>
            <person name="Daniel R."/>
            <person name="Gottschalk G."/>
            <person name="Reva O."/>
            <person name="Kumwenda B."/>
            <person name="Srivastava M."/>
            <person name="Bricio C."/>
            <person name="Berenguer J."/>
            <person name="van Heerden E."/>
            <person name="Litthauer D."/>
        </authorList>
    </citation>
    <scope>NUCLEOTIDE SEQUENCE [LARGE SCALE GENOMIC DNA]</scope>
    <source>
        <strain evidence="3">ATCC 700910 / SA-01</strain>
    </source>
</reference>
<reference evidence="3" key="1">
    <citation type="submission" date="2010-03" db="EMBL/GenBank/DDBJ databases">
        <title>The genome sequence of Thermus scotoductus SA-01.</title>
        <authorList>
            <person name="Gounder K."/>
            <person name="Liesegang H."/>
            <person name="Brzuszkiewicz E."/>
            <person name="Wollherr A."/>
            <person name="Daniel R."/>
            <person name="Gottschalk G."/>
            <person name="van Heerden E."/>
            <person name="Litthauer D."/>
        </authorList>
    </citation>
    <scope>NUCLEOTIDE SEQUENCE [LARGE SCALE GENOMIC DNA]</scope>
    <source>
        <strain evidence="3">ATCC 700910 / SA-01</strain>
    </source>
</reference>
<dbReference type="AlphaFoldDB" id="E8PN16"/>
<accession>E8PN16</accession>
<feature type="region of interest" description="Disordered" evidence="1">
    <location>
        <begin position="20"/>
        <end position="43"/>
    </location>
</feature>
<proteinExistence type="predicted"/>
<dbReference type="HOGENOM" id="CLU_3067210_0_0_0"/>
<dbReference type="KEGG" id="tsc:TSC_c07400"/>
<evidence type="ECO:0000256" key="1">
    <source>
        <dbReference type="SAM" id="MobiDB-lite"/>
    </source>
</evidence>
<dbReference type="Proteomes" id="UP000008087">
    <property type="component" value="Chromosome"/>
</dbReference>
<gene>
    <name evidence="2" type="ordered locus">TSC_c07400</name>
</gene>
<name>E8PN16_THESS</name>
<evidence type="ECO:0000313" key="3">
    <source>
        <dbReference type="Proteomes" id="UP000008087"/>
    </source>
</evidence>
<protein>
    <submittedName>
        <fullName evidence="2">Uncharacterized protein</fullName>
    </submittedName>
</protein>